<dbReference type="EMBL" id="JBAWTH010000016">
    <property type="protein sequence ID" value="KAL2288426.1"/>
    <property type="molecule type" value="Genomic_DNA"/>
</dbReference>
<evidence type="ECO:0008006" key="4">
    <source>
        <dbReference type="Google" id="ProtNLM"/>
    </source>
</evidence>
<reference evidence="2 3" key="1">
    <citation type="submission" date="2024-03" db="EMBL/GenBank/DDBJ databases">
        <title>A high-quality draft genome sequence of Diaporthe vaccinii, a causative agent of upright dieback and viscid rot disease in cranberry plants.</title>
        <authorList>
            <person name="Sarrasin M."/>
            <person name="Lang B.F."/>
            <person name="Burger G."/>
        </authorList>
    </citation>
    <scope>NUCLEOTIDE SEQUENCE [LARGE SCALE GENOMIC DNA]</scope>
    <source>
        <strain evidence="2 3">IS7</strain>
    </source>
</reference>
<comment type="caution">
    <text evidence="2">The sequence shown here is derived from an EMBL/GenBank/DDBJ whole genome shotgun (WGS) entry which is preliminary data.</text>
</comment>
<dbReference type="EMBL" id="JBAWTH010000016">
    <property type="protein sequence ID" value="KAL2288425.1"/>
    <property type="molecule type" value="Genomic_DNA"/>
</dbReference>
<evidence type="ECO:0000313" key="3">
    <source>
        <dbReference type="Proteomes" id="UP001600888"/>
    </source>
</evidence>
<feature type="compositionally biased region" description="Basic residues" evidence="1">
    <location>
        <begin position="42"/>
        <end position="54"/>
    </location>
</feature>
<feature type="region of interest" description="Disordered" evidence="1">
    <location>
        <begin position="1"/>
        <end position="58"/>
    </location>
</feature>
<protein>
    <recommendedName>
        <fullName evidence="4">N-acetyltransferase domain-containing protein</fullName>
    </recommendedName>
</protein>
<keyword evidence="3" id="KW-1185">Reference proteome</keyword>
<proteinExistence type="predicted"/>
<accession>A0ABR4F155</accession>
<gene>
    <name evidence="2" type="ORF">FJTKL_03812</name>
</gene>
<name>A0ABR4F155_9PEZI</name>
<evidence type="ECO:0000313" key="2">
    <source>
        <dbReference type="EMBL" id="KAL2288426.1"/>
    </source>
</evidence>
<organism evidence="2 3">
    <name type="scientific">Diaporthe vaccinii</name>
    <dbReference type="NCBI Taxonomy" id="105482"/>
    <lineage>
        <taxon>Eukaryota</taxon>
        <taxon>Fungi</taxon>
        <taxon>Dikarya</taxon>
        <taxon>Ascomycota</taxon>
        <taxon>Pezizomycotina</taxon>
        <taxon>Sordariomycetes</taxon>
        <taxon>Sordariomycetidae</taxon>
        <taxon>Diaporthales</taxon>
        <taxon>Diaporthaceae</taxon>
        <taxon>Diaporthe</taxon>
        <taxon>Diaporthe eres species complex</taxon>
    </lineage>
</organism>
<sequence>MMNPADGNLNSSANALAPWTPSPPFPRGLPNHRPREGEHRPPRARPRIFRHPHGGRGEVGPLTLSVTAVEDAPPLQIHNTDPVGARKHLTVVNVPFRAKGLAATLLKETHARLCVKHVALLFPTMRDQYLDDSRGTAHGRRADQIPGIVAAQRKVATGSTGIGTSDVVDIEVLHRNLSHRGSAV</sequence>
<evidence type="ECO:0000256" key="1">
    <source>
        <dbReference type="SAM" id="MobiDB-lite"/>
    </source>
</evidence>
<dbReference type="Proteomes" id="UP001600888">
    <property type="component" value="Unassembled WGS sequence"/>
</dbReference>